<dbReference type="SUPFAM" id="SSF51735">
    <property type="entry name" value="NAD(P)-binding Rossmann-fold domains"/>
    <property type="match status" value="1"/>
</dbReference>
<comment type="pathway">
    <text evidence="4">Carbohydrate metabolism; hexose metabolism.</text>
</comment>
<comment type="similarity">
    <text evidence="8">In the N-terminal section; belongs to the NAD(P)-dependent epimerase/dehydratase family.</text>
</comment>
<feature type="compositionally biased region" description="Basic and acidic residues" evidence="10">
    <location>
        <begin position="198"/>
        <end position="218"/>
    </location>
</feature>
<feature type="compositionally biased region" description="Pro residues" evidence="10">
    <location>
        <begin position="630"/>
        <end position="642"/>
    </location>
</feature>
<dbReference type="GO" id="GO:0005829">
    <property type="term" value="C:cytosol"/>
    <property type="evidence" value="ECO:0007669"/>
    <property type="project" value="TreeGrafter"/>
</dbReference>
<dbReference type="GO" id="GO:0003978">
    <property type="term" value="F:UDP-glucose 4-epimerase activity"/>
    <property type="evidence" value="ECO:0007669"/>
    <property type="project" value="UniProtKB-EC"/>
</dbReference>
<dbReference type="PANTHER" id="PTHR43725:SF47">
    <property type="entry name" value="UDP-GLUCOSE 4-EPIMERASE"/>
    <property type="match status" value="1"/>
</dbReference>
<dbReference type="InterPro" id="IPR036291">
    <property type="entry name" value="NAD(P)-bd_dom_sf"/>
</dbReference>
<feature type="compositionally biased region" description="Low complexity" evidence="10">
    <location>
        <begin position="606"/>
        <end position="618"/>
    </location>
</feature>
<dbReference type="OrthoDB" id="9402762at2759"/>
<evidence type="ECO:0000256" key="8">
    <source>
        <dbReference type="ARBA" id="ARBA00037955"/>
    </source>
</evidence>
<keyword evidence="5" id="KW-0520">NAD</keyword>
<sequence>MSIVSLQPVLASLLNLLSPRPIKQAKLNELVQNTITESKAKTSADNRKSQWEYLLKNQIFLLAETEGKALKDEETTYYDELKDMLDLILTFTEHDACEQTFPFVVLQDLLETQTITSCSHVFSWIEARAARLTDGMVPQKGKALILLRTLNDLLRRLSKMGTTTIFCGRILTFLSGVFPLGERSGVNLRGEYGPTWEGVKDTSRKEPEEKNDVIKVETMDATQQAKDSVDSQDNQMDVDSKDTKNAATGPKTSEQKEDFYNTFWSLQLPFSKPPLFATTETFPQFKDAVNKVLPVIKEATAKERAMMGSRAGAGAASLKRKRDPESEEVNVNDYFFAKFLTSADLIDLEIADTHFRRQFLFQLLILLNHLLMFTKSAKATWSSARNRSLQMDFLLETEDAQWVQEMTTKAMEELRQTTPNGRAFAETVSVILEREKNWVRWKNELCAPFDKEPWSTELDEKKVGLLEATKAVRARMREPPADWEWKLGTEPLTEIWDMGCRGLDDLQNPFQPGDVKDFVKKIKQEDARIDLRKKNLAKAAERIKLAREKAAASVTPAPTPEKETVPFPSKPSEPPVPASSDAPTLSTPRPTTTPAGSSPLHPSLPAKPGSSPIKPSPSQDSVKMTSPTTTQPPPVVVVAPPTPLPAPTPAPVPVPAPVEATPPPTDEQLLKFEENKNRWAWLALRTARDQHLQHFGKIGTGDIELLAKEIEAEKEKMQKSEETSIEPTRKTDGEGDKVLVTGGAGYIGSHVIYTLQKTRRYKVISIDNHHNSHSTALDRVSRLSKDELPPNATELDIQSTEIDTHKCDLTNPEEIRSVFERYGKGGIWGVVHIAAYKAVGESTEIPLTYYANNVSATVSLLQIMSDFDCTRIVYSSSATVYGTPPTIPIPETTRLQADSPYGKTKVMAETIIDDLCHADQRWRAISLRYFNPAGAHPSGLIGEDPRGRPGNLLPLLAHMAVGRVTDSTLKVFGNDYPTPDGTCVRDYLHIMDLSSGHLLALDALAPGSKVFLNSPNEHFKAYNLGKGKGMSVLQIVEAMRKATGHDYKYEIIGRRRGDVPDLTADPALAEKELGFKAPQDLETMCRDLWNWQTKNPLGYGEL</sequence>
<evidence type="ECO:0000256" key="7">
    <source>
        <dbReference type="ARBA" id="ARBA00037676"/>
    </source>
</evidence>
<evidence type="ECO:0000256" key="6">
    <source>
        <dbReference type="ARBA" id="ARBA00023235"/>
    </source>
</evidence>
<evidence type="ECO:0000256" key="3">
    <source>
        <dbReference type="ARBA" id="ARBA00004947"/>
    </source>
</evidence>
<feature type="compositionally biased region" description="Pro residues" evidence="10">
    <location>
        <begin position="568"/>
        <end position="577"/>
    </location>
</feature>
<keyword evidence="6" id="KW-0413">Isomerase</keyword>
<feature type="compositionally biased region" description="Polar residues" evidence="10">
    <location>
        <begin position="220"/>
        <end position="237"/>
    </location>
</feature>
<dbReference type="Gene3D" id="3.90.25.10">
    <property type="entry name" value="UDP-galactose 4-epimerase, domain 1"/>
    <property type="match status" value="1"/>
</dbReference>
<comment type="pathway">
    <text evidence="3">Carbohydrate metabolism; galactose metabolism.</text>
</comment>
<dbReference type="CDD" id="cd05247">
    <property type="entry name" value="UDP_G4E_1_SDR_e"/>
    <property type="match status" value="1"/>
</dbReference>
<comment type="similarity">
    <text evidence="9">In the C-terminal section; belongs to the aldose epimerase family.</text>
</comment>
<dbReference type="InterPro" id="IPR021861">
    <property type="entry name" value="THO_THOC1"/>
</dbReference>
<evidence type="ECO:0000259" key="11">
    <source>
        <dbReference type="Pfam" id="PF16363"/>
    </source>
</evidence>
<dbReference type="Gene3D" id="3.40.50.720">
    <property type="entry name" value="NAD(P)-binding Rossmann-like Domain"/>
    <property type="match status" value="1"/>
</dbReference>
<proteinExistence type="inferred from homology"/>
<organism evidence="12 13">
    <name type="scientific">Collybia nuda</name>
    <dbReference type="NCBI Taxonomy" id="64659"/>
    <lineage>
        <taxon>Eukaryota</taxon>
        <taxon>Fungi</taxon>
        <taxon>Dikarya</taxon>
        <taxon>Basidiomycota</taxon>
        <taxon>Agaricomycotina</taxon>
        <taxon>Agaricomycetes</taxon>
        <taxon>Agaricomycetidae</taxon>
        <taxon>Agaricales</taxon>
        <taxon>Tricholomatineae</taxon>
        <taxon>Clitocybaceae</taxon>
        <taxon>Collybia</taxon>
    </lineage>
</organism>
<feature type="region of interest" description="Disordered" evidence="10">
    <location>
        <begin position="715"/>
        <end position="736"/>
    </location>
</feature>
<comment type="catalytic activity">
    <reaction evidence="1">
        <text>UDP-alpha-D-glucose = UDP-alpha-D-galactose</text>
        <dbReference type="Rhea" id="RHEA:22168"/>
        <dbReference type="ChEBI" id="CHEBI:58885"/>
        <dbReference type="ChEBI" id="CHEBI:66914"/>
        <dbReference type="EC" id="5.1.3.2"/>
    </reaction>
</comment>
<evidence type="ECO:0000313" key="13">
    <source>
        <dbReference type="Proteomes" id="UP000807353"/>
    </source>
</evidence>
<comment type="caution">
    <text evidence="12">The sequence shown here is derived from an EMBL/GenBank/DDBJ whole genome shotgun (WGS) entry which is preliminary data.</text>
</comment>
<keyword evidence="12" id="KW-0648">Protein biosynthesis</keyword>
<feature type="compositionally biased region" description="Low complexity" evidence="10">
    <location>
        <begin position="578"/>
        <end position="594"/>
    </location>
</feature>
<name>A0A9P5YGQ3_9AGAR</name>
<reference evidence="12" key="1">
    <citation type="submission" date="2020-11" db="EMBL/GenBank/DDBJ databases">
        <authorList>
            <consortium name="DOE Joint Genome Institute"/>
            <person name="Ahrendt S."/>
            <person name="Riley R."/>
            <person name="Andreopoulos W."/>
            <person name="Labutti K."/>
            <person name="Pangilinan J."/>
            <person name="Ruiz-Duenas F.J."/>
            <person name="Barrasa J.M."/>
            <person name="Sanchez-Garcia M."/>
            <person name="Camarero S."/>
            <person name="Miyauchi S."/>
            <person name="Serrano A."/>
            <person name="Linde D."/>
            <person name="Babiker R."/>
            <person name="Drula E."/>
            <person name="Ayuso-Fernandez I."/>
            <person name="Pacheco R."/>
            <person name="Padilla G."/>
            <person name="Ferreira P."/>
            <person name="Barriuso J."/>
            <person name="Kellner H."/>
            <person name="Castanera R."/>
            <person name="Alfaro M."/>
            <person name="Ramirez L."/>
            <person name="Pisabarro A.G."/>
            <person name="Kuo A."/>
            <person name="Tritt A."/>
            <person name="Lipzen A."/>
            <person name="He G."/>
            <person name="Yan M."/>
            <person name="Ng V."/>
            <person name="Cullen D."/>
            <person name="Martin F."/>
            <person name="Rosso M.-N."/>
            <person name="Henrissat B."/>
            <person name="Hibbett D."/>
            <person name="Martinez A.T."/>
            <person name="Grigoriev I.V."/>
        </authorList>
    </citation>
    <scope>NUCLEOTIDE SEQUENCE</scope>
    <source>
        <strain evidence="12">CBS 247.69</strain>
    </source>
</reference>
<keyword evidence="12" id="KW-0251">Elongation factor</keyword>
<feature type="region of interest" description="Disordered" evidence="10">
    <location>
        <begin position="548"/>
        <end position="642"/>
    </location>
</feature>
<dbReference type="PANTHER" id="PTHR43725">
    <property type="entry name" value="UDP-GLUCOSE 4-EPIMERASE"/>
    <property type="match status" value="1"/>
</dbReference>
<comment type="cofactor">
    <cofactor evidence="2">
        <name>NAD(+)</name>
        <dbReference type="ChEBI" id="CHEBI:57540"/>
    </cofactor>
</comment>
<protein>
    <submittedName>
        <fullName evidence="12">THO complex subunit 1 transcription elongation factor-domain-containing protein</fullName>
    </submittedName>
</protein>
<evidence type="ECO:0000256" key="10">
    <source>
        <dbReference type="SAM" id="MobiDB-lite"/>
    </source>
</evidence>
<gene>
    <name evidence="12" type="ORF">BDZ94DRAFT_1286233</name>
</gene>
<dbReference type="GO" id="GO:0003746">
    <property type="term" value="F:translation elongation factor activity"/>
    <property type="evidence" value="ECO:0007669"/>
    <property type="project" value="UniProtKB-KW"/>
</dbReference>
<feature type="region of interest" description="Disordered" evidence="10">
    <location>
        <begin position="198"/>
        <end position="253"/>
    </location>
</feature>
<feature type="domain" description="NAD(P)-binding" evidence="11">
    <location>
        <begin position="739"/>
        <end position="1087"/>
    </location>
</feature>
<dbReference type="InterPro" id="IPR005886">
    <property type="entry name" value="UDP_G4E"/>
</dbReference>
<comment type="function">
    <text evidence="7">Mutarotase converts alpha-aldose to the beta-anomer. It is active on D-glucose, L-arabinose, D-xylose, D-galactose, maltose and lactose.</text>
</comment>
<dbReference type="Proteomes" id="UP000807353">
    <property type="component" value="Unassembled WGS sequence"/>
</dbReference>
<dbReference type="Pfam" id="PF16363">
    <property type="entry name" value="GDP_Man_Dehyd"/>
    <property type="match status" value="1"/>
</dbReference>
<evidence type="ECO:0000256" key="9">
    <source>
        <dbReference type="ARBA" id="ARBA00038238"/>
    </source>
</evidence>
<evidence type="ECO:0000256" key="4">
    <source>
        <dbReference type="ARBA" id="ARBA00005028"/>
    </source>
</evidence>
<dbReference type="EMBL" id="MU150229">
    <property type="protein sequence ID" value="KAF9469593.1"/>
    <property type="molecule type" value="Genomic_DNA"/>
</dbReference>
<dbReference type="InterPro" id="IPR016040">
    <property type="entry name" value="NAD(P)-bd_dom"/>
</dbReference>
<dbReference type="NCBIfam" id="TIGR01179">
    <property type="entry name" value="galE"/>
    <property type="match status" value="1"/>
</dbReference>
<accession>A0A9P5YGQ3</accession>
<evidence type="ECO:0000313" key="12">
    <source>
        <dbReference type="EMBL" id="KAF9469593.1"/>
    </source>
</evidence>
<dbReference type="GO" id="GO:0006012">
    <property type="term" value="P:galactose metabolic process"/>
    <property type="evidence" value="ECO:0007669"/>
    <property type="project" value="InterPro"/>
</dbReference>
<evidence type="ECO:0000256" key="1">
    <source>
        <dbReference type="ARBA" id="ARBA00000083"/>
    </source>
</evidence>
<evidence type="ECO:0000256" key="5">
    <source>
        <dbReference type="ARBA" id="ARBA00023027"/>
    </source>
</evidence>
<keyword evidence="13" id="KW-1185">Reference proteome</keyword>
<dbReference type="Pfam" id="PF11957">
    <property type="entry name" value="efThoc1"/>
    <property type="match status" value="1"/>
</dbReference>
<evidence type="ECO:0000256" key="2">
    <source>
        <dbReference type="ARBA" id="ARBA00001911"/>
    </source>
</evidence>
<dbReference type="AlphaFoldDB" id="A0A9P5YGQ3"/>